<dbReference type="EMBL" id="CP108195">
    <property type="protein sequence ID" value="WTS15310.1"/>
    <property type="molecule type" value="Genomic_DNA"/>
</dbReference>
<feature type="region of interest" description="Disordered" evidence="1">
    <location>
        <begin position="30"/>
        <end position="56"/>
    </location>
</feature>
<protein>
    <submittedName>
        <fullName evidence="2">Uncharacterized protein</fullName>
    </submittedName>
</protein>
<sequence length="56" mass="5695">MSRTGSVYVVMALAVEGARHVRDAPDVLRISGGDGGNAGDHGDGAGARCRLRVSSN</sequence>
<name>A0AAU1UCQ8_9ACTN</name>
<evidence type="ECO:0000313" key="2">
    <source>
        <dbReference type="EMBL" id="WTS15310.1"/>
    </source>
</evidence>
<dbReference type="AlphaFoldDB" id="A0AAU1UCQ8"/>
<proteinExistence type="predicted"/>
<gene>
    <name evidence="2" type="ORF">OHU69_32315</name>
</gene>
<organism evidence="2">
    <name type="scientific">Streptomyces sp. NBC_00119</name>
    <dbReference type="NCBI Taxonomy" id="2975659"/>
    <lineage>
        <taxon>Bacteria</taxon>
        <taxon>Bacillati</taxon>
        <taxon>Actinomycetota</taxon>
        <taxon>Actinomycetes</taxon>
        <taxon>Kitasatosporales</taxon>
        <taxon>Streptomycetaceae</taxon>
        <taxon>Streptomyces</taxon>
    </lineage>
</organism>
<reference evidence="2" key="1">
    <citation type="submission" date="2022-10" db="EMBL/GenBank/DDBJ databases">
        <title>The complete genomes of actinobacterial strains from the NBC collection.</title>
        <authorList>
            <person name="Joergensen T.S."/>
            <person name="Alvarez Arevalo M."/>
            <person name="Sterndorff E.B."/>
            <person name="Faurdal D."/>
            <person name="Vuksanovic O."/>
            <person name="Mourched A.-S."/>
            <person name="Charusanti P."/>
            <person name="Shaw S."/>
            <person name="Blin K."/>
            <person name="Weber T."/>
        </authorList>
    </citation>
    <scope>NUCLEOTIDE SEQUENCE</scope>
    <source>
        <strain evidence="2">NBC_00119</strain>
    </source>
</reference>
<evidence type="ECO:0000256" key="1">
    <source>
        <dbReference type="SAM" id="MobiDB-lite"/>
    </source>
</evidence>
<accession>A0AAU1UCQ8</accession>